<reference evidence="3" key="1">
    <citation type="journal article" date="2016" name="Genome Announc.">
        <title>Genome sequence of Ustilaginoidea virens IPU010, a rice pathogenic fungus causing false smut.</title>
        <authorList>
            <person name="Kumagai T."/>
            <person name="Ishii T."/>
            <person name="Terai G."/>
            <person name="Umemura M."/>
            <person name="Machida M."/>
            <person name="Asai K."/>
        </authorList>
    </citation>
    <scope>NUCLEOTIDE SEQUENCE [LARGE SCALE GENOMIC DNA]</scope>
    <source>
        <strain evidence="3">IPU010</strain>
    </source>
</reference>
<feature type="compositionally biased region" description="Polar residues" evidence="1">
    <location>
        <begin position="95"/>
        <end position="109"/>
    </location>
</feature>
<feature type="compositionally biased region" description="Polar residues" evidence="1">
    <location>
        <begin position="47"/>
        <end position="62"/>
    </location>
</feature>
<dbReference type="Proteomes" id="UP000054053">
    <property type="component" value="Unassembled WGS sequence"/>
</dbReference>
<proteinExistence type="predicted"/>
<dbReference type="AlphaFoldDB" id="A0A1B5KZI6"/>
<dbReference type="EMBL" id="BBTG02000009">
    <property type="protein sequence ID" value="GAO16521.1"/>
    <property type="molecule type" value="Genomic_DNA"/>
</dbReference>
<feature type="region of interest" description="Disordered" evidence="1">
    <location>
        <begin position="1"/>
        <end position="70"/>
    </location>
</feature>
<accession>A0A1B5KZI6</accession>
<evidence type="ECO:0000256" key="1">
    <source>
        <dbReference type="SAM" id="MobiDB-lite"/>
    </source>
</evidence>
<feature type="compositionally biased region" description="Gly residues" evidence="1">
    <location>
        <begin position="1"/>
        <end position="10"/>
    </location>
</feature>
<evidence type="ECO:0000313" key="3">
    <source>
        <dbReference type="Proteomes" id="UP000054053"/>
    </source>
</evidence>
<gene>
    <name evidence="2" type="ORF">UVI_02023950</name>
</gene>
<organism evidence="2 3">
    <name type="scientific">Ustilaginoidea virens</name>
    <name type="common">Rice false smut fungus</name>
    <name type="synonym">Villosiclava virens</name>
    <dbReference type="NCBI Taxonomy" id="1159556"/>
    <lineage>
        <taxon>Eukaryota</taxon>
        <taxon>Fungi</taxon>
        <taxon>Dikarya</taxon>
        <taxon>Ascomycota</taxon>
        <taxon>Pezizomycotina</taxon>
        <taxon>Sordariomycetes</taxon>
        <taxon>Hypocreomycetidae</taxon>
        <taxon>Hypocreales</taxon>
        <taxon>Clavicipitaceae</taxon>
        <taxon>Ustilaginoidea</taxon>
    </lineage>
</organism>
<protein>
    <submittedName>
        <fullName evidence="2">Uncharacterized protein</fullName>
    </submittedName>
</protein>
<sequence length="141" mass="14437">MAQGLGGQGNGKSTSDAAAGGGGLKVRSSMSKRGRREDALQAARGDQQVSANGGQNNHTSGSWPDLATGEQMDPGCLKGCLSCIQEEAPGCQDEGNASRQGRLAGSSSCFGHPQRAMPLSLGSFLRAYGQQDPDDGVRLQA</sequence>
<name>A0A1B5KZI6_USTVR</name>
<comment type="caution">
    <text evidence="2">The sequence shown here is derived from an EMBL/GenBank/DDBJ whole genome shotgun (WGS) entry which is preliminary data.</text>
</comment>
<feature type="region of interest" description="Disordered" evidence="1">
    <location>
        <begin position="91"/>
        <end position="112"/>
    </location>
</feature>
<evidence type="ECO:0000313" key="2">
    <source>
        <dbReference type="EMBL" id="GAO16521.1"/>
    </source>
</evidence>